<evidence type="ECO:0000313" key="15">
    <source>
        <dbReference type="EMBL" id="NEN22493.1"/>
    </source>
</evidence>
<evidence type="ECO:0000259" key="14">
    <source>
        <dbReference type="PROSITE" id="PS51194"/>
    </source>
</evidence>
<dbReference type="Gene3D" id="3.40.1440.60">
    <property type="entry name" value="PriA, 3(prime) DNA-binding domain"/>
    <property type="match status" value="1"/>
</dbReference>
<dbReference type="InterPro" id="IPR040498">
    <property type="entry name" value="PriA_CRR"/>
</dbReference>
<dbReference type="Pfam" id="PF18074">
    <property type="entry name" value="PriA_C"/>
    <property type="match status" value="1"/>
</dbReference>
<dbReference type="EC" id="5.6.2.4" evidence="12"/>
<comment type="catalytic activity">
    <reaction evidence="11 12">
        <text>ATP + H2O = ADP + phosphate + H(+)</text>
        <dbReference type="Rhea" id="RHEA:13065"/>
        <dbReference type="ChEBI" id="CHEBI:15377"/>
        <dbReference type="ChEBI" id="CHEBI:15378"/>
        <dbReference type="ChEBI" id="CHEBI:30616"/>
        <dbReference type="ChEBI" id="CHEBI:43474"/>
        <dbReference type="ChEBI" id="CHEBI:456216"/>
        <dbReference type="EC" id="5.6.2.4"/>
    </reaction>
</comment>
<dbReference type="Proteomes" id="UP000486602">
    <property type="component" value="Unassembled WGS sequence"/>
</dbReference>
<organism evidence="15 16">
    <name type="scientific">Cryomorpha ignava</name>
    <dbReference type="NCBI Taxonomy" id="101383"/>
    <lineage>
        <taxon>Bacteria</taxon>
        <taxon>Pseudomonadati</taxon>
        <taxon>Bacteroidota</taxon>
        <taxon>Flavobacteriia</taxon>
        <taxon>Flavobacteriales</taxon>
        <taxon>Cryomorphaceae</taxon>
        <taxon>Cryomorpha</taxon>
    </lineage>
</organism>
<keyword evidence="6 12" id="KW-0347">Helicase</keyword>
<dbReference type="InterPro" id="IPR027417">
    <property type="entry name" value="P-loop_NTPase"/>
</dbReference>
<dbReference type="InterPro" id="IPR041222">
    <property type="entry name" value="PriA_3primeBD"/>
</dbReference>
<keyword evidence="4 12" id="KW-0547">Nucleotide-binding</keyword>
<dbReference type="GO" id="GO:0008270">
    <property type="term" value="F:zinc ion binding"/>
    <property type="evidence" value="ECO:0007669"/>
    <property type="project" value="UniProtKB-UniRule"/>
</dbReference>
<dbReference type="FunFam" id="3.40.50.300:FF:000489">
    <property type="entry name" value="Primosome assembly protein PriA"/>
    <property type="match status" value="1"/>
</dbReference>
<gene>
    <name evidence="12 15" type="primary">priA</name>
    <name evidence="15" type="ORF">G3O08_03120</name>
</gene>
<dbReference type="GO" id="GO:0006269">
    <property type="term" value="P:DNA replication, synthesis of primer"/>
    <property type="evidence" value="ECO:0007669"/>
    <property type="project" value="UniProtKB-KW"/>
</dbReference>
<protein>
    <recommendedName>
        <fullName evidence="12">Replication restart protein PriA</fullName>
    </recommendedName>
    <alternativeName>
        <fullName evidence="12">ATP-dependent DNA helicase PriA</fullName>
        <ecNumber evidence="12">5.6.2.4</ecNumber>
    </alternativeName>
    <alternativeName>
        <fullName evidence="12">DNA 3'-5' helicase PriA</fullName>
    </alternativeName>
</protein>
<comment type="similarity">
    <text evidence="12">Belongs to the helicase family. PriA subfamily.</text>
</comment>
<dbReference type="GO" id="GO:0005524">
    <property type="term" value="F:ATP binding"/>
    <property type="evidence" value="ECO:0007669"/>
    <property type="project" value="UniProtKB-UniRule"/>
</dbReference>
<dbReference type="Pfam" id="PF18319">
    <property type="entry name" value="Zn_ribbon_PriA"/>
    <property type="match status" value="1"/>
</dbReference>
<feature type="binding site" evidence="12">
    <location>
        <position position="566"/>
    </location>
    <ligand>
        <name>Zn(2+)</name>
        <dbReference type="ChEBI" id="CHEBI:29105"/>
        <label>1</label>
    </ligand>
</feature>
<dbReference type="RefSeq" id="WP_163283218.1">
    <property type="nucleotide sequence ID" value="NZ_JAAGVY010000003.1"/>
</dbReference>
<dbReference type="InterPro" id="IPR005259">
    <property type="entry name" value="PriA"/>
</dbReference>
<keyword evidence="7 12" id="KW-0862">Zinc</keyword>
<dbReference type="SUPFAM" id="SSF52540">
    <property type="entry name" value="P-loop containing nucleoside triphosphate hydrolases"/>
    <property type="match status" value="2"/>
</dbReference>
<name>A0A7K3WLH4_9FLAO</name>
<keyword evidence="8 12" id="KW-0067">ATP-binding</keyword>
<feature type="domain" description="Helicase ATP-binding" evidence="13">
    <location>
        <begin position="296"/>
        <end position="466"/>
    </location>
</feature>
<dbReference type="GO" id="GO:0006310">
    <property type="term" value="P:DNA recombination"/>
    <property type="evidence" value="ECO:0007669"/>
    <property type="project" value="InterPro"/>
</dbReference>
<keyword evidence="9 12" id="KW-0238">DNA-binding</keyword>
<dbReference type="GO" id="GO:0016787">
    <property type="term" value="F:hydrolase activity"/>
    <property type="evidence" value="ECO:0007669"/>
    <property type="project" value="UniProtKB-KW"/>
</dbReference>
<evidence type="ECO:0000259" key="13">
    <source>
        <dbReference type="PROSITE" id="PS51192"/>
    </source>
</evidence>
<sequence>MKTYFAEILLPLAVPNSFTYRIPKNMEPYVHLGLRVVVPFGKQKILTGIVISIHETPPSAYVAKYIDSLLDDEAIVTPQQIQFWEWMAGYYLCNRGDILLAALPGGLRLASESKYILNPAFDGDLSRFNERECQLIEILSKREVLDSKEVSEALGIKSIQKTLKNLLEGEAILIMEDLKERYKPKLETYVKLSDGVNDEDGLEAAFKAVQSAARQEEALMMYIQLSNRYGDIIHEVKKTVLQKRANVTSSVVKDLVKKGIFELEEREVGRLPKVEEGKTEEVEFNEFQLKALTEIKSLFETKDTVLLHGITSSGKTEIYTHLIREQLDKGKQVLYILPEIALTTQMIQRLQRYFGNTVAVYHSKFNQNERVEIWNLVLKNDGERGSLILGARSAVFLPFSNLGLVIVDEEHETSFKQFEPAPRYHARDSAIVLASIHGAKTLLGSATPSYESVYNAKMGKYGYVTINERYGGMELPEITTASLSKKNAPTGYFTQELLKEIKGSLDLKEQVILFQNRRGYAPVLLCEMCGWSPECTRCDVTLTFHKSQDRLVCHYCGSKYQSPHLCAACGSHKLKLAGFGTERIEEEILIQFPDAKVARLDLDSTRTKYGYQKILSDFQDGFIDILIGTQMVTKGLDFGKVNLVGILNADLLLKFPDFRSTERGFQLMTQVAGRAGRRQKRGKVIIQSHDPQQWVIQQVVEGNYDAVAKKELGERRKFLYPPFARLIMLTFRHKQVELVDFTAASYHKELCAFIDEANVLGPEYPAVSRVKNRFNKHIIIKIDRKFNIATVKAKIHSLNNRFFSDKQFKEVRLIINVDPQ</sequence>
<keyword evidence="3 12" id="KW-0479">Metal-binding</keyword>
<comment type="subunit">
    <text evidence="12">Component of the replication restart primosome.</text>
</comment>
<dbReference type="GO" id="GO:0006302">
    <property type="term" value="P:double-strand break repair"/>
    <property type="evidence" value="ECO:0007669"/>
    <property type="project" value="InterPro"/>
</dbReference>
<dbReference type="FunFam" id="3.40.1440.60:FF:000001">
    <property type="entry name" value="Primosomal protein N"/>
    <property type="match status" value="1"/>
</dbReference>
<dbReference type="GO" id="GO:0006270">
    <property type="term" value="P:DNA replication initiation"/>
    <property type="evidence" value="ECO:0007669"/>
    <property type="project" value="TreeGrafter"/>
</dbReference>
<feature type="binding site" evidence="12">
    <location>
        <position position="535"/>
    </location>
    <ligand>
        <name>Zn(2+)</name>
        <dbReference type="ChEBI" id="CHEBI:29105"/>
        <label>2</label>
    </ligand>
</feature>
<evidence type="ECO:0000256" key="2">
    <source>
        <dbReference type="ARBA" id="ARBA00022705"/>
    </source>
</evidence>
<dbReference type="PROSITE" id="PS51192">
    <property type="entry name" value="HELICASE_ATP_BIND_1"/>
    <property type="match status" value="1"/>
</dbReference>
<keyword evidence="5 12" id="KW-0378">Hydrolase</keyword>
<keyword evidence="2 12" id="KW-0235">DNA replication</keyword>
<dbReference type="Pfam" id="PF17764">
    <property type="entry name" value="PriA_3primeBD"/>
    <property type="match status" value="1"/>
</dbReference>
<comment type="cofactor">
    <cofactor evidence="12">
        <name>Zn(2+)</name>
        <dbReference type="ChEBI" id="CHEBI:29105"/>
    </cofactor>
    <text evidence="12">Binds 2 zinc ions per subunit.</text>
</comment>
<dbReference type="PROSITE" id="PS51194">
    <property type="entry name" value="HELICASE_CTER"/>
    <property type="match status" value="1"/>
</dbReference>
<evidence type="ECO:0000256" key="11">
    <source>
        <dbReference type="ARBA" id="ARBA00048988"/>
    </source>
</evidence>
<feature type="binding site" evidence="12">
    <location>
        <position position="529"/>
    </location>
    <ligand>
        <name>Zn(2+)</name>
        <dbReference type="ChEBI" id="CHEBI:29105"/>
        <label>1</label>
    </ligand>
</feature>
<accession>A0A7K3WLH4</accession>
<dbReference type="GO" id="GO:0003677">
    <property type="term" value="F:DNA binding"/>
    <property type="evidence" value="ECO:0007669"/>
    <property type="project" value="UniProtKB-UniRule"/>
</dbReference>
<keyword evidence="10 12" id="KW-0413">Isomerase</keyword>
<feature type="binding site" evidence="12">
    <location>
        <position position="526"/>
    </location>
    <ligand>
        <name>Zn(2+)</name>
        <dbReference type="ChEBI" id="CHEBI:29105"/>
        <label>1</label>
    </ligand>
</feature>
<evidence type="ECO:0000256" key="12">
    <source>
        <dbReference type="HAMAP-Rule" id="MF_00983"/>
    </source>
</evidence>
<evidence type="ECO:0000256" key="8">
    <source>
        <dbReference type="ARBA" id="ARBA00022840"/>
    </source>
</evidence>
<feature type="binding site" evidence="12">
    <location>
        <position position="556"/>
    </location>
    <ligand>
        <name>Zn(2+)</name>
        <dbReference type="ChEBI" id="CHEBI:29105"/>
        <label>2</label>
    </ligand>
</feature>
<proteinExistence type="inferred from homology"/>
<evidence type="ECO:0000256" key="1">
    <source>
        <dbReference type="ARBA" id="ARBA00022515"/>
    </source>
</evidence>
<comment type="catalytic activity">
    <reaction evidence="12">
        <text>Couples ATP hydrolysis with the unwinding of duplex DNA by translocating in the 3'-5' direction.</text>
        <dbReference type="EC" id="5.6.2.4"/>
    </reaction>
</comment>
<dbReference type="HAMAP" id="MF_00983">
    <property type="entry name" value="PriA"/>
    <property type="match status" value="1"/>
</dbReference>
<dbReference type="GO" id="GO:0043138">
    <property type="term" value="F:3'-5' DNA helicase activity"/>
    <property type="evidence" value="ECO:0007669"/>
    <property type="project" value="UniProtKB-EC"/>
</dbReference>
<feature type="domain" description="Helicase C-terminal" evidence="14">
    <location>
        <begin position="539"/>
        <end position="715"/>
    </location>
</feature>
<dbReference type="InterPro" id="IPR041236">
    <property type="entry name" value="PriA_C"/>
</dbReference>
<comment type="caution">
    <text evidence="15">The sequence shown here is derived from an EMBL/GenBank/DDBJ whole genome shotgun (WGS) entry which is preliminary data.</text>
</comment>
<dbReference type="SMART" id="SM00490">
    <property type="entry name" value="HELICc"/>
    <property type="match status" value="1"/>
</dbReference>
<dbReference type="CDD" id="cd17929">
    <property type="entry name" value="DEXHc_priA"/>
    <property type="match status" value="1"/>
</dbReference>
<feature type="binding site" evidence="12">
    <location>
        <position position="538"/>
    </location>
    <ligand>
        <name>Zn(2+)</name>
        <dbReference type="ChEBI" id="CHEBI:29105"/>
        <label>2</label>
    </ligand>
</feature>
<evidence type="ECO:0000313" key="16">
    <source>
        <dbReference type="Proteomes" id="UP000486602"/>
    </source>
</evidence>
<dbReference type="InterPro" id="IPR014001">
    <property type="entry name" value="Helicase_ATP-bd"/>
</dbReference>
<evidence type="ECO:0000256" key="9">
    <source>
        <dbReference type="ARBA" id="ARBA00023125"/>
    </source>
</evidence>
<dbReference type="PANTHER" id="PTHR30580">
    <property type="entry name" value="PRIMOSOMAL PROTEIN N"/>
    <property type="match status" value="1"/>
</dbReference>
<dbReference type="NCBIfam" id="TIGR00595">
    <property type="entry name" value="priA"/>
    <property type="match status" value="1"/>
</dbReference>
<dbReference type="InterPro" id="IPR011545">
    <property type="entry name" value="DEAD/DEAH_box_helicase_dom"/>
</dbReference>
<keyword evidence="16" id="KW-1185">Reference proteome</keyword>
<feature type="binding site" evidence="12">
    <location>
        <position position="553"/>
    </location>
    <ligand>
        <name>Zn(2+)</name>
        <dbReference type="ChEBI" id="CHEBI:29105"/>
        <label>2</label>
    </ligand>
</feature>
<dbReference type="InterPro" id="IPR042115">
    <property type="entry name" value="PriA_3primeBD_sf"/>
</dbReference>
<evidence type="ECO:0000256" key="10">
    <source>
        <dbReference type="ARBA" id="ARBA00023235"/>
    </source>
</evidence>
<keyword evidence="1 12" id="KW-0639">Primosome</keyword>
<evidence type="ECO:0000256" key="4">
    <source>
        <dbReference type="ARBA" id="ARBA00022741"/>
    </source>
</evidence>
<evidence type="ECO:0000256" key="3">
    <source>
        <dbReference type="ARBA" id="ARBA00022723"/>
    </source>
</evidence>
<dbReference type="EMBL" id="JAAGVY010000003">
    <property type="protein sequence ID" value="NEN22493.1"/>
    <property type="molecule type" value="Genomic_DNA"/>
</dbReference>
<evidence type="ECO:0000256" key="5">
    <source>
        <dbReference type="ARBA" id="ARBA00022801"/>
    </source>
</evidence>
<dbReference type="PANTHER" id="PTHR30580:SF0">
    <property type="entry name" value="PRIMOSOMAL PROTEIN N"/>
    <property type="match status" value="1"/>
</dbReference>
<feature type="binding site" evidence="12">
    <location>
        <position position="569"/>
    </location>
    <ligand>
        <name>Zn(2+)</name>
        <dbReference type="ChEBI" id="CHEBI:29105"/>
        <label>1</label>
    </ligand>
</feature>
<dbReference type="CDD" id="cd18804">
    <property type="entry name" value="SF2_C_priA"/>
    <property type="match status" value="1"/>
</dbReference>
<comment type="function">
    <text evidence="12">Initiates the restart of stalled replication forks, which reloads the replicative helicase on sites other than the origin of replication. Recognizes and binds to abandoned replication forks and remodels them to uncover a helicase loading site. Promotes assembly of the primosome at these replication forks.</text>
</comment>
<evidence type="ECO:0000256" key="7">
    <source>
        <dbReference type="ARBA" id="ARBA00022833"/>
    </source>
</evidence>
<dbReference type="GO" id="GO:1990077">
    <property type="term" value="C:primosome complex"/>
    <property type="evidence" value="ECO:0007669"/>
    <property type="project" value="UniProtKB-UniRule"/>
</dbReference>
<reference evidence="15 16" key="1">
    <citation type="submission" date="2020-02" db="EMBL/GenBank/DDBJ databases">
        <title>Out from the shadows clarifying the taxonomy of the family Cryomorphaceae and related taxa by utilizing the GTDB taxonomic framework.</title>
        <authorList>
            <person name="Bowman J.P."/>
        </authorList>
    </citation>
    <scope>NUCLEOTIDE SEQUENCE [LARGE SCALE GENOMIC DNA]</scope>
    <source>
        <strain evidence="15 16">QSSC 1-22</strain>
    </source>
</reference>
<dbReference type="Pfam" id="PF00270">
    <property type="entry name" value="DEAD"/>
    <property type="match status" value="1"/>
</dbReference>
<dbReference type="InterPro" id="IPR001650">
    <property type="entry name" value="Helicase_C-like"/>
</dbReference>
<evidence type="ECO:0000256" key="6">
    <source>
        <dbReference type="ARBA" id="ARBA00022806"/>
    </source>
</evidence>
<dbReference type="SMART" id="SM00487">
    <property type="entry name" value="DEXDc"/>
    <property type="match status" value="1"/>
</dbReference>
<dbReference type="AlphaFoldDB" id="A0A7K3WLH4"/>
<dbReference type="Gene3D" id="3.40.50.300">
    <property type="entry name" value="P-loop containing nucleotide triphosphate hydrolases"/>
    <property type="match status" value="2"/>
</dbReference>
<dbReference type="Pfam" id="PF00271">
    <property type="entry name" value="Helicase_C"/>
    <property type="match status" value="1"/>
</dbReference>